<dbReference type="SUPFAM" id="SSF46955">
    <property type="entry name" value="Putative DNA-binding domain"/>
    <property type="match status" value="1"/>
</dbReference>
<dbReference type="GO" id="GO:0003677">
    <property type="term" value="F:DNA binding"/>
    <property type="evidence" value="ECO:0007669"/>
    <property type="project" value="UniProtKB-KW"/>
</dbReference>
<gene>
    <name evidence="4" type="ORF">DL897_05495</name>
</gene>
<name>A0A364K818_9BACL</name>
<dbReference type="GO" id="GO:0003700">
    <property type="term" value="F:DNA-binding transcription factor activity"/>
    <property type="evidence" value="ECO:0007669"/>
    <property type="project" value="InterPro"/>
</dbReference>
<reference evidence="4 5" key="2">
    <citation type="submission" date="2018-06" db="EMBL/GenBank/DDBJ databases">
        <authorList>
            <person name="Zhirakovskaya E."/>
        </authorList>
    </citation>
    <scope>NUCLEOTIDE SEQUENCE [LARGE SCALE GENOMIC DNA]</scope>
    <source>
        <strain evidence="4 5">FBKL4.011</strain>
    </source>
</reference>
<dbReference type="InterPro" id="IPR047057">
    <property type="entry name" value="MerR_fam"/>
</dbReference>
<proteinExistence type="predicted"/>
<sequence>MHQIEMVAKKTGLTKRTLRYYEEIGLITPSGRTEGRYRLYTDQDIEQILHMKNLRDLLGLSLNEIKNILLLEKKYHELRENYFQDKNSVALERQIELLNQLDHTLCTQQMMLQEKVKKMDKMIEEYDQKRKRIQAKLQELHDSKD</sequence>
<organism evidence="4 5">
    <name type="scientific">Thermoflavimicrobium daqui</name>
    <dbReference type="NCBI Taxonomy" id="2137476"/>
    <lineage>
        <taxon>Bacteria</taxon>
        <taxon>Bacillati</taxon>
        <taxon>Bacillota</taxon>
        <taxon>Bacilli</taxon>
        <taxon>Bacillales</taxon>
        <taxon>Thermoactinomycetaceae</taxon>
        <taxon>Thermoflavimicrobium</taxon>
    </lineage>
</organism>
<accession>A0A364K818</accession>
<keyword evidence="1" id="KW-0238">DNA-binding</keyword>
<dbReference type="PANTHER" id="PTHR30204">
    <property type="entry name" value="REDOX-CYCLING DRUG-SENSING TRANSCRIPTIONAL ACTIVATOR SOXR"/>
    <property type="match status" value="1"/>
</dbReference>
<feature type="coiled-coil region" evidence="2">
    <location>
        <begin position="112"/>
        <end position="143"/>
    </location>
</feature>
<dbReference type="SMART" id="SM00422">
    <property type="entry name" value="HTH_MERR"/>
    <property type="match status" value="1"/>
</dbReference>
<evidence type="ECO:0000256" key="1">
    <source>
        <dbReference type="ARBA" id="ARBA00023125"/>
    </source>
</evidence>
<comment type="caution">
    <text evidence="4">The sequence shown here is derived from an EMBL/GenBank/DDBJ whole genome shotgun (WGS) entry which is preliminary data.</text>
</comment>
<evidence type="ECO:0000313" key="5">
    <source>
        <dbReference type="Proteomes" id="UP000251213"/>
    </source>
</evidence>
<dbReference type="Proteomes" id="UP000251213">
    <property type="component" value="Unassembled WGS sequence"/>
</dbReference>
<dbReference type="PROSITE" id="PS50937">
    <property type="entry name" value="HTH_MERR_2"/>
    <property type="match status" value="1"/>
</dbReference>
<dbReference type="Gene3D" id="1.10.1660.10">
    <property type="match status" value="1"/>
</dbReference>
<dbReference type="OrthoDB" id="9791488at2"/>
<feature type="domain" description="HTH merR-type" evidence="3">
    <location>
        <begin position="1"/>
        <end position="71"/>
    </location>
</feature>
<dbReference type="EMBL" id="QJKK01000002">
    <property type="protein sequence ID" value="RAL26446.1"/>
    <property type="molecule type" value="Genomic_DNA"/>
</dbReference>
<dbReference type="PANTHER" id="PTHR30204:SF90">
    <property type="entry name" value="HTH-TYPE TRANSCRIPTIONAL ACTIVATOR MTA"/>
    <property type="match status" value="1"/>
</dbReference>
<dbReference type="InterPro" id="IPR000551">
    <property type="entry name" value="MerR-type_HTH_dom"/>
</dbReference>
<evidence type="ECO:0000313" key="4">
    <source>
        <dbReference type="EMBL" id="RAL26446.1"/>
    </source>
</evidence>
<reference evidence="4 5" key="1">
    <citation type="submission" date="2018-06" db="EMBL/GenBank/DDBJ databases">
        <title>Thermoflavimicrobium daqus sp. nov., a thermophilic microbe isolated from Moutai-flavour Daqu.</title>
        <authorList>
            <person name="Wang X."/>
            <person name="Zhou H."/>
        </authorList>
    </citation>
    <scope>NUCLEOTIDE SEQUENCE [LARGE SCALE GENOMIC DNA]</scope>
    <source>
        <strain evidence="4 5">FBKL4.011</strain>
    </source>
</reference>
<evidence type="ECO:0000259" key="3">
    <source>
        <dbReference type="PROSITE" id="PS50937"/>
    </source>
</evidence>
<evidence type="ECO:0000256" key="2">
    <source>
        <dbReference type="SAM" id="Coils"/>
    </source>
</evidence>
<keyword evidence="2" id="KW-0175">Coiled coil</keyword>
<dbReference type="Pfam" id="PF13411">
    <property type="entry name" value="MerR_1"/>
    <property type="match status" value="1"/>
</dbReference>
<protein>
    <submittedName>
        <fullName evidence="4">MerR family transcriptional regulator</fullName>
    </submittedName>
</protein>
<dbReference type="InterPro" id="IPR009061">
    <property type="entry name" value="DNA-bd_dom_put_sf"/>
</dbReference>
<dbReference type="RefSeq" id="WP_113658130.1">
    <property type="nucleotide sequence ID" value="NZ_KZ845664.1"/>
</dbReference>
<keyword evidence="5" id="KW-1185">Reference proteome</keyword>
<dbReference type="AlphaFoldDB" id="A0A364K818"/>